<dbReference type="Proteomes" id="UP000499080">
    <property type="component" value="Unassembled WGS sequence"/>
</dbReference>
<accession>A0A4Y2CKH0</accession>
<name>A0A4Y2CKH0_ARAVE</name>
<comment type="caution">
    <text evidence="1">The sequence shown here is derived from an EMBL/GenBank/DDBJ whole genome shotgun (WGS) entry which is preliminary data.</text>
</comment>
<reference evidence="1 2" key="1">
    <citation type="journal article" date="2019" name="Sci. Rep.">
        <title>Orb-weaving spider Araneus ventricosus genome elucidates the spidroin gene catalogue.</title>
        <authorList>
            <person name="Kono N."/>
            <person name="Nakamura H."/>
            <person name="Ohtoshi R."/>
            <person name="Moran D.A.P."/>
            <person name="Shinohara A."/>
            <person name="Yoshida Y."/>
            <person name="Fujiwara M."/>
            <person name="Mori M."/>
            <person name="Tomita M."/>
            <person name="Arakawa K."/>
        </authorList>
    </citation>
    <scope>NUCLEOTIDE SEQUENCE [LARGE SCALE GENOMIC DNA]</scope>
</reference>
<sequence>MGRFDHSSETEQSNMKVLRASILLAWVDIPPQQFQQHVELLPKRNSAAIKARGLSRRLVLRSKVHIHKRKAFQTVFIWVGLAFGI</sequence>
<protein>
    <submittedName>
        <fullName evidence="1">Uncharacterized protein</fullName>
    </submittedName>
</protein>
<dbReference type="AlphaFoldDB" id="A0A4Y2CKH0"/>
<proteinExistence type="predicted"/>
<evidence type="ECO:0000313" key="2">
    <source>
        <dbReference type="Proteomes" id="UP000499080"/>
    </source>
</evidence>
<gene>
    <name evidence="1" type="ORF">AVEN_41041_1</name>
</gene>
<organism evidence="1 2">
    <name type="scientific">Araneus ventricosus</name>
    <name type="common">Orbweaver spider</name>
    <name type="synonym">Epeira ventricosa</name>
    <dbReference type="NCBI Taxonomy" id="182803"/>
    <lineage>
        <taxon>Eukaryota</taxon>
        <taxon>Metazoa</taxon>
        <taxon>Ecdysozoa</taxon>
        <taxon>Arthropoda</taxon>
        <taxon>Chelicerata</taxon>
        <taxon>Arachnida</taxon>
        <taxon>Araneae</taxon>
        <taxon>Araneomorphae</taxon>
        <taxon>Entelegynae</taxon>
        <taxon>Araneoidea</taxon>
        <taxon>Araneidae</taxon>
        <taxon>Araneus</taxon>
    </lineage>
</organism>
<keyword evidence="2" id="KW-1185">Reference proteome</keyword>
<evidence type="ECO:0000313" key="1">
    <source>
        <dbReference type="EMBL" id="GBM04228.1"/>
    </source>
</evidence>
<dbReference type="EMBL" id="BGPR01000200">
    <property type="protein sequence ID" value="GBM04228.1"/>
    <property type="molecule type" value="Genomic_DNA"/>
</dbReference>